<keyword evidence="1" id="KW-0472">Membrane</keyword>
<gene>
    <name evidence="2" type="ORF">RYX45_21360</name>
</gene>
<proteinExistence type="predicted"/>
<feature type="transmembrane region" description="Helical" evidence="1">
    <location>
        <begin position="48"/>
        <end position="65"/>
    </location>
</feature>
<dbReference type="PANTHER" id="PTHR23523">
    <property type="match status" value="1"/>
</dbReference>
<dbReference type="InterPro" id="IPR052524">
    <property type="entry name" value="MFS_Cyanate_Porter"/>
</dbReference>
<comment type="caution">
    <text evidence="2">The sequence shown here is derived from an EMBL/GenBank/DDBJ whole genome shotgun (WGS) entry which is preliminary data.</text>
</comment>
<feature type="non-terminal residue" evidence="2">
    <location>
        <position position="66"/>
    </location>
</feature>
<dbReference type="AlphaFoldDB" id="A0AAJ2NSC8"/>
<evidence type="ECO:0000313" key="2">
    <source>
        <dbReference type="EMBL" id="MDV2887721.1"/>
    </source>
</evidence>
<dbReference type="PANTHER" id="PTHR23523:SF2">
    <property type="entry name" value="2-NITROIMIDAZOLE TRANSPORTER"/>
    <property type="match status" value="1"/>
</dbReference>
<keyword evidence="1" id="KW-0812">Transmembrane</keyword>
<evidence type="ECO:0000313" key="3">
    <source>
        <dbReference type="Proteomes" id="UP001285636"/>
    </source>
</evidence>
<feature type="transmembrane region" description="Helical" evidence="1">
    <location>
        <begin position="21"/>
        <end position="42"/>
    </location>
</feature>
<dbReference type="Proteomes" id="UP001285636">
    <property type="component" value="Unassembled WGS sequence"/>
</dbReference>
<dbReference type="Gene3D" id="1.20.1250.20">
    <property type="entry name" value="MFS general substrate transporter like domains"/>
    <property type="match status" value="1"/>
</dbReference>
<organism evidence="2 3">
    <name type="scientific">Alkalihalophilus pseudofirmus</name>
    <name type="common">Bacillus pseudofirmus</name>
    <dbReference type="NCBI Taxonomy" id="79885"/>
    <lineage>
        <taxon>Bacteria</taxon>
        <taxon>Bacillati</taxon>
        <taxon>Bacillota</taxon>
        <taxon>Bacilli</taxon>
        <taxon>Bacillales</taxon>
        <taxon>Bacillaceae</taxon>
        <taxon>Alkalihalophilus</taxon>
    </lineage>
</organism>
<accession>A0AAJ2NSC8</accession>
<keyword evidence="1" id="KW-1133">Transmembrane helix</keyword>
<dbReference type="InterPro" id="IPR036259">
    <property type="entry name" value="MFS_trans_sf"/>
</dbReference>
<dbReference type="SUPFAM" id="SSF103473">
    <property type="entry name" value="MFS general substrate transporter"/>
    <property type="match status" value="1"/>
</dbReference>
<sequence>MALSYIGLRSRNAKQAAELSGMAQSTGYILAAIGPLFIGYLFDKTQVWTVPLITLIIISGIVMLFG</sequence>
<evidence type="ECO:0000256" key="1">
    <source>
        <dbReference type="SAM" id="Phobius"/>
    </source>
</evidence>
<reference evidence="2" key="1">
    <citation type="submission" date="2023-10" db="EMBL/GenBank/DDBJ databases">
        <title>Screening of Alkalihalophilus pseudofirmusBZ-TG-HK211 and Its Alleviation of Salt Stress on Rapeseed Growth.</title>
        <authorList>
            <person name="Zhao B."/>
            <person name="Guo T."/>
        </authorList>
    </citation>
    <scope>NUCLEOTIDE SEQUENCE</scope>
    <source>
        <strain evidence="2">BZ-TG-HK211</strain>
    </source>
</reference>
<protein>
    <submittedName>
        <fullName evidence="2">MFS transporter</fullName>
    </submittedName>
</protein>
<name>A0AAJ2NSC8_ALKPS</name>
<dbReference type="EMBL" id="JAWJAY010000384">
    <property type="protein sequence ID" value="MDV2887721.1"/>
    <property type="molecule type" value="Genomic_DNA"/>
</dbReference>